<reference evidence="5 6" key="1">
    <citation type="submission" date="2020-07" db="EMBL/GenBank/DDBJ databases">
        <title>Complete genome sequence for Sandaracinobacter sp. M6.</title>
        <authorList>
            <person name="Tang Y."/>
            <person name="Liu Q."/>
            <person name="Guo Z."/>
            <person name="Lei P."/>
            <person name="Huang B."/>
        </authorList>
    </citation>
    <scope>NUCLEOTIDE SEQUENCE [LARGE SCALE GENOMIC DNA]</scope>
    <source>
        <strain evidence="5 6">M6</strain>
    </source>
</reference>
<dbReference type="Pfam" id="PF12833">
    <property type="entry name" value="HTH_18"/>
    <property type="match status" value="1"/>
</dbReference>
<sequence length="283" mass="30504">MSVLISDALLSPPLRLAYYASDRFSAELISPGASVWEYDDVCPCDVALFATAPFSSRFAADFSPIRSCSSPGRTINFHLAGTSIKEREVTLTGRHLVVGFQSGIGTHAGVGNAAPLQFHRDARAQMLVDEVCRTLLSETSALPGEALLIDGLLTALQGLILSAAAPSRLAAKRACLSDAEAALVADHIEASLDDGHSLASLATLVGREPISFTRAFLDRFRQTPHQYLIDRRIQRARELLEGSSQTIADIAYGVGFSSQAHLTSTFTKRLGVSPARYRRECKL</sequence>
<feature type="domain" description="HTH araC/xylS-type" evidence="4">
    <location>
        <begin position="182"/>
        <end position="280"/>
    </location>
</feature>
<name>A0A7G5IE06_9SPHN</name>
<evidence type="ECO:0000256" key="1">
    <source>
        <dbReference type="ARBA" id="ARBA00023015"/>
    </source>
</evidence>
<dbReference type="RefSeq" id="WP_182294447.1">
    <property type="nucleotide sequence ID" value="NZ_CP059851.1"/>
</dbReference>
<evidence type="ECO:0000313" key="5">
    <source>
        <dbReference type="EMBL" id="QMW21598.1"/>
    </source>
</evidence>
<keyword evidence="6" id="KW-1185">Reference proteome</keyword>
<dbReference type="SMART" id="SM00342">
    <property type="entry name" value="HTH_ARAC"/>
    <property type="match status" value="1"/>
</dbReference>
<evidence type="ECO:0000259" key="4">
    <source>
        <dbReference type="PROSITE" id="PS01124"/>
    </source>
</evidence>
<keyword evidence="1" id="KW-0805">Transcription regulation</keyword>
<dbReference type="KEGG" id="sand:H3309_09190"/>
<dbReference type="InterPro" id="IPR018062">
    <property type="entry name" value="HTH_AraC-typ_CS"/>
</dbReference>
<proteinExistence type="predicted"/>
<dbReference type="PROSITE" id="PS01124">
    <property type="entry name" value="HTH_ARAC_FAMILY_2"/>
    <property type="match status" value="1"/>
</dbReference>
<dbReference type="InterPro" id="IPR009057">
    <property type="entry name" value="Homeodomain-like_sf"/>
</dbReference>
<dbReference type="GO" id="GO:0043565">
    <property type="term" value="F:sequence-specific DNA binding"/>
    <property type="evidence" value="ECO:0007669"/>
    <property type="project" value="InterPro"/>
</dbReference>
<dbReference type="GO" id="GO:0003700">
    <property type="term" value="F:DNA-binding transcription factor activity"/>
    <property type="evidence" value="ECO:0007669"/>
    <property type="project" value="InterPro"/>
</dbReference>
<gene>
    <name evidence="5" type="ORF">H3309_09190</name>
</gene>
<accession>A0A7G5IE06</accession>
<evidence type="ECO:0000256" key="2">
    <source>
        <dbReference type="ARBA" id="ARBA00023125"/>
    </source>
</evidence>
<dbReference type="Gene3D" id="1.10.10.60">
    <property type="entry name" value="Homeodomain-like"/>
    <property type="match status" value="2"/>
</dbReference>
<protein>
    <submittedName>
        <fullName evidence="5">Helix-turn-helix transcriptional regulator</fullName>
    </submittedName>
</protein>
<dbReference type="Proteomes" id="UP000515292">
    <property type="component" value="Chromosome"/>
</dbReference>
<dbReference type="SUPFAM" id="SSF46689">
    <property type="entry name" value="Homeodomain-like"/>
    <property type="match status" value="2"/>
</dbReference>
<dbReference type="AlphaFoldDB" id="A0A7G5IE06"/>
<dbReference type="InterPro" id="IPR050204">
    <property type="entry name" value="AraC_XylS_family_regulators"/>
</dbReference>
<dbReference type="PANTHER" id="PTHR46796">
    <property type="entry name" value="HTH-TYPE TRANSCRIPTIONAL ACTIVATOR RHAS-RELATED"/>
    <property type="match status" value="1"/>
</dbReference>
<keyword evidence="3" id="KW-0804">Transcription</keyword>
<dbReference type="EMBL" id="CP059851">
    <property type="protein sequence ID" value="QMW21598.1"/>
    <property type="molecule type" value="Genomic_DNA"/>
</dbReference>
<dbReference type="InterPro" id="IPR018060">
    <property type="entry name" value="HTH_AraC"/>
</dbReference>
<keyword evidence="2" id="KW-0238">DNA-binding</keyword>
<evidence type="ECO:0000313" key="6">
    <source>
        <dbReference type="Proteomes" id="UP000515292"/>
    </source>
</evidence>
<evidence type="ECO:0000256" key="3">
    <source>
        <dbReference type="ARBA" id="ARBA00023163"/>
    </source>
</evidence>
<organism evidence="5 6">
    <name type="scientific">Sandaracinobacteroides saxicola</name>
    <dbReference type="NCBI Taxonomy" id="2759707"/>
    <lineage>
        <taxon>Bacteria</taxon>
        <taxon>Pseudomonadati</taxon>
        <taxon>Pseudomonadota</taxon>
        <taxon>Alphaproteobacteria</taxon>
        <taxon>Sphingomonadales</taxon>
        <taxon>Sphingosinicellaceae</taxon>
        <taxon>Sandaracinobacteroides</taxon>
    </lineage>
</organism>
<dbReference type="PROSITE" id="PS00041">
    <property type="entry name" value="HTH_ARAC_FAMILY_1"/>
    <property type="match status" value="1"/>
</dbReference>